<dbReference type="InterPro" id="IPR002125">
    <property type="entry name" value="CMP_dCMP_dom"/>
</dbReference>
<name>A0A498R6T2_9FIRM</name>
<evidence type="ECO:0000259" key="1">
    <source>
        <dbReference type="PROSITE" id="PS51747"/>
    </source>
</evidence>
<keyword evidence="3" id="KW-1185">Reference proteome</keyword>
<dbReference type="Proteomes" id="UP000277811">
    <property type="component" value="Unassembled WGS sequence"/>
</dbReference>
<dbReference type="PANTHER" id="PTHR11079:SF161">
    <property type="entry name" value="CMP_DCMP-TYPE DEAMINASE DOMAIN-CONTAINING PROTEIN"/>
    <property type="match status" value="1"/>
</dbReference>
<dbReference type="AlphaFoldDB" id="A0A498R6T2"/>
<dbReference type="GO" id="GO:0006152">
    <property type="term" value="P:purine nucleoside catabolic process"/>
    <property type="evidence" value="ECO:0007669"/>
    <property type="project" value="TreeGrafter"/>
</dbReference>
<organism evidence="2 3">
    <name type="scientific">Lucifera butyrica</name>
    <dbReference type="NCBI Taxonomy" id="1351585"/>
    <lineage>
        <taxon>Bacteria</taxon>
        <taxon>Bacillati</taxon>
        <taxon>Bacillota</taxon>
        <taxon>Negativicutes</taxon>
        <taxon>Veillonellales</taxon>
        <taxon>Veillonellaceae</taxon>
        <taxon>Lucifera</taxon>
    </lineage>
</organism>
<evidence type="ECO:0000313" key="3">
    <source>
        <dbReference type="Proteomes" id="UP000277811"/>
    </source>
</evidence>
<feature type="domain" description="CMP/dCMP-type deaminase" evidence="1">
    <location>
        <begin position="141"/>
        <end position="288"/>
    </location>
</feature>
<evidence type="ECO:0000313" key="2">
    <source>
        <dbReference type="EMBL" id="VBB07204.1"/>
    </source>
</evidence>
<dbReference type="RefSeq" id="WP_207857556.1">
    <property type="nucleotide sequence ID" value="NZ_UPPP01000072.1"/>
</dbReference>
<dbReference type="PROSITE" id="PS51747">
    <property type="entry name" value="CYT_DCMP_DEAMINASES_2"/>
    <property type="match status" value="1"/>
</dbReference>
<sequence length="318" mass="36460">MAKWNSRPYENKCCHNLNPNHKEICPYCGHEYNPAHYCGPGYDLDLDLDEFMEEESCNDDCMPEHKPKNINPDCTITEPFPGKGQIYKAPPPPLIKPKYGEYIQPWDGYVPECTLKDKEICKYFPVQTSNIKTIIYDGIEVQTNKWMNLACEEAVKSVQCGGGPFAGVIVQIDDETNEVIRYWIQHNHVPQESDPTAHAELSVVRDACKALGVLNLSRITKEQSRLTQKSLTSHCEIYSAAEPCPMCYSAIYWARIPVLYFAATRYDAAQQGVNFSDQPLYDDICLPYKERRIKVYQCTTGNSLDAFNLWKRSEKRPY</sequence>
<dbReference type="SUPFAM" id="SSF53927">
    <property type="entry name" value="Cytidine deaminase-like"/>
    <property type="match status" value="1"/>
</dbReference>
<dbReference type="EMBL" id="UPPP01000072">
    <property type="protein sequence ID" value="VBB07204.1"/>
    <property type="molecule type" value="Genomic_DNA"/>
</dbReference>
<dbReference type="Pfam" id="PF00383">
    <property type="entry name" value="dCMP_cyt_deam_1"/>
    <property type="match status" value="1"/>
</dbReference>
<reference evidence="2 3" key="1">
    <citation type="submission" date="2018-06" db="EMBL/GenBank/DDBJ databases">
        <authorList>
            <person name="Strepis N."/>
        </authorList>
    </citation>
    <scope>NUCLEOTIDE SEQUENCE [LARGE SCALE GENOMIC DNA]</scope>
    <source>
        <strain evidence="2">LUCI</strain>
    </source>
</reference>
<dbReference type="InterPro" id="IPR016193">
    <property type="entry name" value="Cytidine_deaminase-like"/>
</dbReference>
<dbReference type="CDD" id="cd01285">
    <property type="entry name" value="nucleoside_deaminase"/>
    <property type="match status" value="1"/>
</dbReference>
<proteinExistence type="predicted"/>
<protein>
    <recommendedName>
        <fullName evidence="1">CMP/dCMP-type deaminase domain-containing protein</fullName>
    </recommendedName>
</protein>
<accession>A0A498R6T2</accession>
<dbReference type="PANTHER" id="PTHR11079">
    <property type="entry name" value="CYTOSINE DEAMINASE FAMILY MEMBER"/>
    <property type="match status" value="1"/>
</dbReference>
<dbReference type="GO" id="GO:0047974">
    <property type="term" value="F:guanosine deaminase activity"/>
    <property type="evidence" value="ECO:0007669"/>
    <property type="project" value="TreeGrafter"/>
</dbReference>
<dbReference type="Gene3D" id="3.40.140.10">
    <property type="entry name" value="Cytidine Deaminase, domain 2"/>
    <property type="match status" value="1"/>
</dbReference>
<gene>
    <name evidence="2" type="ORF">LUCI_2448</name>
</gene>